<evidence type="ECO:0000313" key="2">
    <source>
        <dbReference type="Proteomes" id="UP000283269"/>
    </source>
</evidence>
<dbReference type="EMBL" id="NHYD01003959">
    <property type="protein sequence ID" value="PPQ68349.1"/>
    <property type="molecule type" value="Genomic_DNA"/>
</dbReference>
<accession>A0A409VQ39</accession>
<dbReference type="InParanoid" id="A0A409VQ39"/>
<sequence>MAGPDDKRYAIVANWLMQGWNLEGEGQGGKNGYLPYIKTDEIPYLLVLVLPEASPDASIGERLQKSVFLQDQAPDRGFKRIGGLQFSYQDFNSFAYVAKTYVERLGSE</sequence>
<reference evidence="1 2" key="1">
    <citation type="journal article" date="2018" name="Evol. Lett.">
        <title>Horizontal gene cluster transfer increased hallucinogenic mushroom diversity.</title>
        <authorList>
            <person name="Reynolds H.T."/>
            <person name="Vijayakumar V."/>
            <person name="Gluck-Thaler E."/>
            <person name="Korotkin H.B."/>
            <person name="Matheny P.B."/>
            <person name="Slot J.C."/>
        </authorList>
    </citation>
    <scope>NUCLEOTIDE SEQUENCE [LARGE SCALE GENOMIC DNA]</scope>
    <source>
        <strain evidence="1 2">2631</strain>
    </source>
</reference>
<dbReference type="AlphaFoldDB" id="A0A409VQ39"/>
<protein>
    <submittedName>
        <fullName evidence="1">Uncharacterized protein</fullName>
    </submittedName>
</protein>
<proteinExistence type="predicted"/>
<organism evidence="1 2">
    <name type="scientific">Psilocybe cyanescens</name>
    <dbReference type="NCBI Taxonomy" id="93625"/>
    <lineage>
        <taxon>Eukaryota</taxon>
        <taxon>Fungi</taxon>
        <taxon>Dikarya</taxon>
        <taxon>Basidiomycota</taxon>
        <taxon>Agaricomycotina</taxon>
        <taxon>Agaricomycetes</taxon>
        <taxon>Agaricomycetidae</taxon>
        <taxon>Agaricales</taxon>
        <taxon>Agaricineae</taxon>
        <taxon>Strophariaceae</taxon>
        <taxon>Psilocybe</taxon>
    </lineage>
</organism>
<keyword evidence="2" id="KW-1185">Reference proteome</keyword>
<evidence type="ECO:0000313" key="1">
    <source>
        <dbReference type="EMBL" id="PPQ68349.1"/>
    </source>
</evidence>
<name>A0A409VQ39_PSICY</name>
<comment type="caution">
    <text evidence="1">The sequence shown here is derived from an EMBL/GenBank/DDBJ whole genome shotgun (WGS) entry which is preliminary data.</text>
</comment>
<dbReference type="Proteomes" id="UP000283269">
    <property type="component" value="Unassembled WGS sequence"/>
</dbReference>
<gene>
    <name evidence="1" type="ORF">CVT25_007597</name>
</gene>